<dbReference type="EMBL" id="BKCJ011312881">
    <property type="protein sequence ID" value="GFD19223.1"/>
    <property type="molecule type" value="Genomic_DNA"/>
</dbReference>
<feature type="non-terminal residue" evidence="1">
    <location>
        <position position="139"/>
    </location>
</feature>
<feature type="non-terminal residue" evidence="1">
    <location>
        <position position="1"/>
    </location>
</feature>
<protein>
    <submittedName>
        <fullName evidence="1">Uncharacterized protein</fullName>
    </submittedName>
</protein>
<organism evidence="1">
    <name type="scientific">Tanacetum cinerariifolium</name>
    <name type="common">Dalmatian daisy</name>
    <name type="synonym">Chrysanthemum cinerariifolium</name>
    <dbReference type="NCBI Taxonomy" id="118510"/>
    <lineage>
        <taxon>Eukaryota</taxon>
        <taxon>Viridiplantae</taxon>
        <taxon>Streptophyta</taxon>
        <taxon>Embryophyta</taxon>
        <taxon>Tracheophyta</taxon>
        <taxon>Spermatophyta</taxon>
        <taxon>Magnoliopsida</taxon>
        <taxon>eudicotyledons</taxon>
        <taxon>Gunneridae</taxon>
        <taxon>Pentapetalae</taxon>
        <taxon>asterids</taxon>
        <taxon>campanulids</taxon>
        <taxon>Asterales</taxon>
        <taxon>Asteraceae</taxon>
        <taxon>Asteroideae</taxon>
        <taxon>Anthemideae</taxon>
        <taxon>Anthemidinae</taxon>
        <taxon>Tanacetum</taxon>
    </lineage>
</organism>
<gene>
    <name evidence="1" type="ORF">Tci_891192</name>
</gene>
<reference evidence="1" key="1">
    <citation type="journal article" date="2019" name="Sci. Rep.">
        <title>Draft genome of Tanacetum cinerariifolium, the natural source of mosquito coil.</title>
        <authorList>
            <person name="Yamashiro T."/>
            <person name="Shiraishi A."/>
            <person name="Satake H."/>
            <person name="Nakayama K."/>
        </authorList>
    </citation>
    <scope>NUCLEOTIDE SEQUENCE</scope>
</reference>
<accession>A0A699UB56</accession>
<evidence type="ECO:0000313" key="1">
    <source>
        <dbReference type="EMBL" id="GFD19223.1"/>
    </source>
</evidence>
<sequence length="139" mass="15767">DFDLSGFDQPPQYPIDQSPFHDDMSLHEMLICSTAYLEESTKCQKQSFDEFKISCDNFWSEMERNKVMNINAQIAKPSVDYFDDEDDDENMVTIILPPAIALPLPLLTTMKPVDTILMGGEDSSTTPARQTDQFIEFGA</sequence>
<proteinExistence type="predicted"/>
<comment type="caution">
    <text evidence="1">The sequence shown here is derived from an EMBL/GenBank/DDBJ whole genome shotgun (WGS) entry which is preliminary data.</text>
</comment>
<dbReference type="AlphaFoldDB" id="A0A699UB56"/>
<name>A0A699UB56_TANCI</name>